<dbReference type="FunFam" id="3.40.50.1970:FF:000003">
    <property type="entry name" value="Alcohol dehydrogenase, iron-containing"/>
    <property type="match status" value="1"/>
</dbReference>
<dbReference type="GO" id="GO:1990002">
    <property type="term" value="F:methylglyoxal reductase (NADPH) (acetol producing) activity"/>
    <property type="evidence" value="ECO:0007669"/>
    <property type="project" value="TreeGrafter"/>
</dbReference>
<keyword evidence="6" id="KW-1185">Reference proteome</keyword>
<dbReference type="HOGENOM" id="CLU_007207_0_4_7"/>
<protein>
    <submittedName>
        <fullName evidence="5">BUTANOL DEHYDROGENASE</fullName>
    </submittedName>
</protein>
<dbReference type="InterPro" id="IPR056798">
    <property type="entry name" value="ADH_Fe_C"/>
</dbReference>
<evidence type="ECO:0000256" key="2">
    <source>
        <dbReference type="ARBA" id="ARBA00023002"/>
    </source>
</evidence>
<feature type="domain" description="Alcohol dehydrogenase iron-type/glycerol dehydrogenase GldA" evidence="3">
    <location>
        <begin position="9"/>
        <end position="178"/>
    </location>
</feature>
<dbReference type="Gene3D" id="3.40.50.1970">
    <property type="match status" value="1"/>
</dbReference>
<dbReference type="KEGG" id="wsu:WS0963"/>
<dbReference type="AlphaFoldDB" id="Q7M9F4"/>
<evidence type="ECO:0000313" key="5">
    <source>
        <dbReference type="EMBL" id="CAE10066.1"/>
    </source>
</evidence>
<dbReference type="eggNOG" id="COG1979">
    <property type="taxonomic scope" value="Bacteria"/>
</dbReference>
<organism evidence="6">
    <name type="scientific">Wolinella succinogenes (strain ATCC 29543 / DSM 1740 / CCUG 13145 / JCM 31913 / LMG 7466 / NCTC 11488 / FDC 602W)</name>
    <name type="common">Vibrio succinogenes</name>
    <dbReference type="NCBI Taxonomy" id="273121"/>
    <lineage>
        <taxon>Bacteria</taxon>
        <taxon>Pseudomonadati</taxon>
        <taxon>Campylobacterota</taxon>
        <taxon>Epsilonproteobacteria</taxon>
        <taxon>Campylobacterales</taxon>
        <taxon>Helicobacteraceae</taxon>
        <taxon>Wolinella</taxon>
    </lineage>
</organism>
<dbReference type="GO" id="GO:0046872">
    <property type="term" value="F:metal ion binding"/>
    <property type="evidence" value="ECO:0007669"/>
    <property type="project" value="InterPro"/>
</dbReference>
<accession>Q7M9F4</accession>
<dbReference type="InterPro" id="IPR001670">
    <property type="entry name" value="ADH_Fe/GldA"/>
</dbReference>
<dbReference type="Proteomes" id="UP000000422">
    <property type="component" value="Chromosome"/>
</dbReference>
<dbReference type="InterPro" id="IPR044731">
    <property type="entry name" value="BDH-like"/>
</dbReference>
<gene>
    <name evidence="5" type="primary">BDHA</name>
    <name evidence="5" type="ordered locus">WS0963</name>
</gene>
<evidence type="ECO:0000256" key="1">
    <source>
        <dbReference type="ARBA" id="ARBA00007358"/>
    </source>
</evidence>
<reference evidence="5 6" key="1">
    <citation type="journal article" date="2003" name="Proc. Natl. Acad. Sci. U.S.A.">
        <title>Complete genome sequence and analysis of Wolinella succinogenes.</title>
        <authorList>
            <person name="Baar C."/>
            <person name="Eppinger M."/>
            <person name="Raddatz G."/>
            <person name="Simon JM."/>
            <person name="Lanz C."/>
            <person name="Klimmek O."/>
            <person name="Nandakumar R."/>
            <person name="Gross R."/>
            <person name="Rosinus A."/>
            <person name="Keller H."/>
            <person name="Jagtap P."/>
            <person name="Linke B."/>
            <person name="Meyer F."/>
            <person name="Lederer H."/>
            <person name="Schuster S.C."/>
        </authorList>
    </citation>
    <scope>NUCLEOTIDE SEQUENCE [LARGE SCALE GENOMIC DNA]</scope>
    <source>
        <strain evidence="6">ATCC 29543 / DSM 1740 / CCUG 13145 / JCM 31913 / LMG 7466 / NCTC 11488 / FDC 602W</strain>
    </source>
</reference>
<sequence length="374" mass="41098">MHDFTFFNPTRILFGEGREQEIAKEIGILGHQKVLVVVGGASAKKSGLLDSTLRRLDEANLLWVLHEGVVSNPELGHVEAGIAKAKEHRVSAILAIGGGSVIDEAKAIALGACNEEEIWSYFLERRPIERALDLFVILTLAATGSEMNGNSVITNERTRHKLSIASPRLNPKLSILNPRLMMSVPDAYIAYSAVDALAHILESYLTSQKPLPLQDSLCEAVMKNIVSSAEAILADRSAYEPMARFAWSATLALNGLLTTGIGGYSFPNHMIEHSLSALYKVAHGAGLAVIVPAWMSWYESKNPEAFKRLEREFMSAKELKAWFKKIGAPVSLGELGIKEEEIPKIVHNILETASRWDSREYDSSSLEVILQKAL</sequence>
<dbReference type="STRING" id="273121.WS0963"/>
<evidence type="ECO:0000259" key="4">
    <source>
        <dbReference type="Pfam" id="PF25137"/>
    </source>
</evidence>
<dbReference type="Gene3D" id="1.20.1090.10">
    <property type="entry name" value="Dehydroquinate synthase-like - alpha domain"/>
    <property type="match status" value="1"/>
</dbReference>
<dbReference type="SUPFAM" id="SSF56796">
    <property type="entry name" value="Dehydroquinate synthase-like"/>
    <property type="match status" value="1"/>
</dbReference>
<dbReference type="EMBL" id="BX571659">
    <property type="protein sequence ID" value="CAE10066.1"/>
    <property type="molecule type" value="Genomic_DNA"/>
</dbReference>
<name>Q7M9F4_WOLSU</name>
<dbReference type="CDD" id="cd08187">
    <property type="entry name" value="BDH"/>
    <property type="match status" value="1"/>
</dbReference>
<proteinExistence type="inferred from homology"/>
<keyword evidence="2" id="KW-0560">Oxidoreductase</keyword>
<evidence type="ECO:0000313" key="6">
    <source>
        <dbReference type="Proteomes" id="UP000000422"/>
    </source>
</evidence>
<dbReference type="GO" id="GO:0005829">
    <property type="term" value="C:cytosol"/>
    <property type="evidence" value="ECO:0007669"/>
    <property type="project" value="TreeGrafter"/>
</dbReference>
<dbReference type="PANTHER" id="PTHR43633">
    <property type="entry name" value="ALCOHOL DEHYDROGENASE YQHD"/>
    <property type="match status" value="1"/>
</dbReference>
<dbReference type="Pfam" id="PF00465">
    <property type="entry name" value="Fe-ADH"/>
    <property type="match status" value="1"/>
</dbReference>
<dbReference type="Pfam" id="PF25137">
    <property type="entry name" value="ADH_Fe_C"/>
    <property type="match status" value="1"/>
</dbReference>
<dbReference type="GO" id="GO:0008106">
    <property type="term" value="F:alcohol dehydrogenase (NADP+) activity"/>
    <property type="evidence" value="ECO:0007669"/>
    <property type="project" value="TreeGrafter"/>
</dbReference>
<dbReference type="GO" id="GO:1990362">
    <property type="term" value="F:butanol dehydrogenase (NAD+) activity"/>
    <property type="evidence" value="ECO:0007669"/>
    <property type="project" value="InterPro"/>
</dbReference>
<feature type="domain" description="Fe-containing alcohol dehydrogenase-like C-terminal" evidence="4">
    <location>
        <begin position="190"/>
        <end position="370"/>
    </location>
</feature>
<dbReference type="PANTHER" id="PTHR43633:SF1">
    <property type="entry name" value="ALCOHOL DEHYDROGENASE YQHD"/>
    <property type="match status" value="1"/>
</dbReference>
<evidence type="ECO:0000259" key="3">
    <source>
        <dbReference type="Pfam" id="PF00465"/>
    </source>
</evidence>
<comment type="similarity">
    <text evidence="1">Belongs to the iron-containing alcohol dehydrogenase family.</text>
</comment>
<dbReference type="RefSeq" id="WP_011138860.1">
    <property type="nucleotide sequence ID" value="NC_005090.1"/>
</dbReference>